<dbReference type="EMBL" id="CP116394">
    <property type="protein sequence ID" value="WCE45358.1"/>
    <property type="molecule type" value="Genomic_DNA"/>
</dbReference>
<evidence type="ECO:0000313" key="1">
    <source>
        <dbReference type="EMBL" id="WCE45358.1"/>
    </source>
</evidence>
<gene>
    <name evidence="1" type="ORF">PIG85_06725</name>
</gene>
<dbReference type="RefSeq" id="WP_004804718.1">
    <property type="nucleotide sequence ID" value="NZ_CP116394.1"/>
</dbReference>
<accession>A0AB38XM51</accession>
<proteinExistence type="predicted"/>
<dbReference type="Proteomes" id="UP001211044">
    <property type="component" value="Chromosome"/>
</dbReference>
<sequence>MFGRNSYKPSAALAKLLEPKEKILHLISLTTGQAAATRRGLVVADAERNFSAPWYEVKHAVYRDDESSITISFQDPSQDNVRLVTDEGDPIRFMDEIREGVEEAQVASIARTLPNGTQVSVSILRHNSGKLFSFVAADGYVPEKYLDEVGKLESELRDQVGMPLRPASDEPVFGGD</sequence>
<evidence type="ECO:0000313" key="2">
    <source>
        <dbReference type="Proteomes" id="UP001211044"/>
    </source>
</evidence>
<reference evidence="1" key="1">
    <citation type="submission" date="2023-01" db="EMBL/GenBank/DDBJ databases">
        <title>Comparative Genomic Analysis of the Clinically-Derived Winkia Strain NY0527 Provides Evidence into the Taxonomic Reassignment of Winkia neuii and Characterizes Their Virulence Traits.</title>
        <authorList>
            <person name="Cai X."/>
            <person name="Peng Y."/>
            <person name="Li M."/>
            <person name="Qiu Y."/>
            <person name="Wang Y."/>
            <person name="Xu L."/>
            <person name="Hou Q."/>
        </authorList>
    </citation>
    <scope>NUCLEOTIDE SEQUENCE</scope>
    <source>
        <strain evidence="1">NY0527</strain>
    </source>
</reference>
<organism evidence="1 2">
    <name type="scientific">Winkia neuii subsp. anitrata</name>
    <dbReference type="NCBI Taxonomy" id="29318"/>
    <lineage>
        <taxon>Bacteria</taxon>
        <taxon>Bacillati</taxon>
        <taxon>Actinomycetota</taxon>
        <taxon>Actinomycetes</taxon>
        <taxon>Actinomycetales</taxon>
        <taxon>Actinomycetaceae</taxon>
        <taxon>Winkia</taxon>
    </lineage>
</organism>
<dbReference type="AlphaFoldDB" id="A0AB38XM51"/>
<name>A0AB38XM51_9ACTO</name>
<dbReference type="KEGG" id="wne:PIG85_06725"/>
<protein>
    <submittedName>
        <fullName evidence="1">Uncharacterized protein</fullName>
    </submittedName>
</protein>